<feature type="domain" description="HTH luxR-type" evidence="4">
    <location>
        <begin position="140"/>
        <end position="205"/>
    </location>
</feature>
<evidence type="ECO:0000259" key="4">
    <source>
        <dbReference type="PROSITE" id="PS50043"/>
    </source>
</evidence>
<evidence type="ECO:0000313" key="5">
    <source>
        <dbReference type="EMBL" id="MBP0456603.1"/>
    </source>
</evidence>
<name>A0A940MDC0_9ACTN</name>
<dbReference type="SUPFAM" id="SSF46894">
    <property type="entry name" value="C-terminal effector domain of the bipartite response regulators"/>
    <property type="match status" value="1"/>
</dbReference>
<keyword evidence="6" id="KW-1185">Reference proteome</keyword>
<evidence type="ECO:0000256" key="3">
    <source>
        <dbReference type="ARBA" id="ARBA00023163"/>
    </source>
</evidence>
<dbReference type="GO" id="GO:0003677">
    <property type="term" value="F:DNA binding"/>
    <property type="evidence" value="ECO:0007669"/>
    <property type="project" value="UniProtKB-KW"/>
</dbReference>
<dbReference type="InterPro" id="IPR036388">
    <property type="entry name" value="WH-like_DNA-bd_sf"/>
</dbReference>
<reference evidence="5" key="1">
    <citation type="submission" date="2021-03" db="EMBL/GenBank/DDBJ databases">
        <title>Whole genome sequence of Streptomyces bomunensis MMS17-BM035.</title>
        <authorList>
            <person name="Lee J.H."/>
        </authorList>
    </citation>
    <scope>NUCLEOTIDE SEQUENCE</scope>
    <source>
        <strain evidence="5">MMS17-BM035</strain>
    </source>
</reference>
<keyword evidence="1" id="KW-0805">Transcription regulation</keyword>
<dbReference type="PROSITE" id="PS50043">
    <property type="entry name" value="HTH_LUXR_2"/>
    <property type="match status" value="1"/>
</dbReference>
<dbReference type="Proteomes" id="UP000670475">
    <property type="component" value="Unassembled WGS sequence"/>
</dbReference>
<gene>
    <name evidence="5" type="ORF">JFN87_03680</name>
</gene>
<dbReference type="PANTHER" id="PTHR44688">
    <property type="entry name" value="DNA-BINDING TRANSCRIPTIONAL ACTIVATOR DEVR_DOSR"/>
    <property type="match status" value="1"/>
</dbReference>
<dbReference type="Pfam" id="PF00196">
    <property type="entry name" value="GerE"/>
    <property type="match status" value="1"/>
</dbReference>
<dbReference type="AlphaFoldDB" id="A0A940MDC0"/>
<dbReference type="Gene3D" id="1.10.10.10">
    <property type="entry name" value="Winged helix-like DNA-binding domain superfamily/Winged helix DNA-binding domain"/>
    <property type="match status" value="1"/>
</dbReference>
<dbReference type="PRINTS" id="PR00038">
    <property type="entry name" value="HTHLUXR"/>
</dbReference>
<organism evidence="5 6">
    <name type="scientific">Streptomyces montanisoli</name>
    <dbReference type="NCBI Taxonomy" id="2798581"/>
    <lineage>
        <taxon>Bacteria</taxon>
        <taxon>Bacillati</taxon>
        <taxon>Actinomycetota</taxon>
        <taxon>Actinomycetes</taxon>
        <taxon>Kitasatosporales</taxon>
        <taxon>Streptomycetaceae</taxon>
        <taxon>Streptomyces</taxon>
    </lineage>
</organism>
<dbReference type="PANTHER" id="PTHR44688:SF16">
    <property type="entry name" value="DNA-BINDING TRANSCRIPTIONAL ACTIVATOR DEVR_DOSR"/>
    <property type="match status" value="1"/>
</dbReference>
<dbReference type="InterPro" id="IPR016032">
    <property type="entry name" value="Sig_transdc_resp-reg_C-effctor"/>
</dbReference>
<dbReference type="CDD" id="cd06170">
    <property type="entry name" value="LuxR_C_like"/>
    <property type="match status" value="1"/>
</dbReference>
<dbReference type="InterPro" id="IPR000792">
    <property type="entry name" value="Tscrpt_reg_LuxR_C"/>
</dbReference>
<accession>A0A940MDC0</accession>
<evidence type="ECO:0000313" key="6">
    <source>
        <dbReference type="Proteomes" id="UP000670475"/>
    </source>
</evidence>
<dbReference type="RefSeq" id="WP_209338383.1">
    <property type="nucleotide sequence ID" value="NZ_JAGIQL010000007.1"/>
</dbReference>
<proteinExistence type="predicted"/>
<dbReference type="GO" id="GO:0006355">
    <property type="term" value="P:regulation of DNA-templated transcription"/>
    <property type="evidence" value="ECO:0007669"/>
    <property type="project" value="InterPro"/>
</dbReference>
<protein>
    <submittedName>
        <fullName evidence="5">Response regulator transcription factor</fullName>
    </submittedName>
</protein>
<sequence length="207" mass="22124">MSAVLVHPQASDRLTTKGLEAELRRLEPAEVSLVESAAQAEVVVHASHVLSGGDLCLLRAEAERHRARLVLVAGRIPGIGLSDLVTCRIHAVLRLAEADGETILGAARAARQGDGVFPPSLQGSLVAQLSHLQEEVLRRAGHDLSGLNPRDVEVLRLISEGFGTRAIAHKLAYSERTVKNAVQSITMQLGARNRAQAVAHAVREGLF</sequence>
<keyword evidence="3" id="KW-0804">Transcription</keyword>
<dbReference type="SMART" id="SM00421">
    <property type="entry name" value="HTH_LUXR"/>
    <property type="match status" value="1"/>
</dbReference>
<dbReference type="EMBL" id="JAGIQL010000007">
    <property type="protein sequence ID" value="MBP0456603.1"/>
    <property type="molecule type" value="Genomic_DNA"/>
</dbReference>
<evidence type="ECO:0000256" key="2">
    <source>
        <dbReference type="ARBA" id="ARBA00023125"/>
    </source>
</evidence>
<comment type="caution">
    <text evidence="5">The sequence shown here is derived from an EMBL/GenBank/DDBJ whole genome shotgun (WGS) entry which is preliminary data.</text>
</comment>
<keyword evidence="2" id="KW-0238">DNA-binding</keyword>
<evidence type="ECO:0000256" key="1">
    <source>
        <dbReference type="ARBA" id="ARBA00023015"/>
    </source>
</evidence>